<dbReference type="InterPro" id="IPR005467">
    <property type="entry name" value="His_kinase_dom"/>
</dbReference>
<evidence type="ECO:0000259" key="8">
    <source>
        <dbReference type="PROSITE" id="PS50109"/>
    </source>
</evidence>
<dbReference type="PROSITE" id="PS50110">
    <property type="entry name" value="RESPONSE_REGULATORY"/>
    <property type="match status" value="1"/>
</dbReference>
<evidence type="ECO:0000256" key="7">
    <source>
        <dbReference type="SAM" id="Coils"/>
    </source>
</evidence>
<feature type="modified residue" description="4-aspartylphosphate" evidence="6">
    <location>
        <position position="62"/>
    </location>
</feature>
<reference evidence="10 11" key="1">
    <citation type="submission" date="2019-11" db="EMBL/GenBank/DDBJ databases">
        <authorList>
            <person name="Zheng R.K."/>
            <person name="Sun C.M."/>
        </authorList>
    </citation>
    <scope>NUCLEOTIDE SEQUENCE [LARGE SCALE GENOMIC DNA]</scope>
    <source>
        <strain evidence="10 11">WC007</strain>
    </source>
</reference>
<dbReference type="InterPro" id="IPR001789">
    <property type="entry name" value="Sig_transdc_resp-reg_receiver"/>
</dbReference>
<dbReference type="EMBL" id="CP046401">
    <property type="protein sequence ID" value="QGY47429.1"/>
    <property type="molecule type" value="Genomic_DNA"/>
</dbReference>
<dbReference type="CDD" id="cd17569">
    <property type="entry name" value="REC_HupR-like"/>
    <property type="match status" value="1"/>
</dbReference>
<evidence type="ECO:0000256" key="6">
    <source>
        <dbReference type="PROSITE-ProRule" id="PRU00169"/>
    </source>
</evidence>
<dbReference type="SUPFAM" id="SSF52172">
    <property type="entry name" value="CheY-like"/>
    <property type="match status" value="1"/>
</dbReference>
<evidence type="ECO:0000259" key="9">
    <source>
        <dbReference type="PROSITE" id="PS50110"/>
    </source>
</evidence>
<evidence type="ECO:0000256" key="2">
    <source>
        <dbReference type="ARBA" id="ARBA00012438"/>
    </source>
</evidence>
<dbReference type="InterPro" id="IPR011006">
    <property type="entry name" value="CheY-like_superfamily"/>
</dbReference>
<feature type="coiled-coil region" evidence="7">
    <location>
        <begin position="134"/>
        <end position="161"/>
    </location>
</feature>
<dbReference type="InterPro" id="IPR004358">
    <property type="entry name" value="Sig_transdc_His_kin-like_C"/>
</dbReference>
<dbReference type="AlphaFoldDB" id="A0A6I6K1E9"/>
<dbReference type="EC" id="2.7.13.3" evidence="2"/>
<accession>A0A6I6K1E9</accession>
<dbReference type="Gene3D" id="1.10.287.130">
    <property type="match status" value="1"/>
</dbReference>
<evidence type="ECO:0000256" key="5">
    <source>
        <dbReference type="ARBA" id="ARBA00022777"/>
    </source>
</evidence>
<organism evidence="10 11">
    <name type="scientific">Maribellus comscasis</name>
    <dbReference type="NCBI Taxonomy" id="2681766"/>
    <lineage>
        <taxon>Bacteria</taxon>
        <taxon>Pseudomonadati</taxon>
        <taxon>Bacteroidota</taxon>
        <taxon>Bacteroidia</taxon>
        <taxon>Marinilabiliales</taxon>
        <taxon>Prolixibacteraceae</taxon>
        <taxon>Maribellus</taxon>
    </lineage>
</organism>
<keyword evidence="5" id="KW-0418">Kinase</keyword>
<dbReference type="Pfam" id="PF00512">
    <property type="entry name" value="HisKA"/>
    <property type="match status" value="1"/>
</dbReference>
<name>A0A6I6K1E9_9BACT</name>
<evidence type="ECO:0000313" key="11">
    <source>
        <dbReference type="Proteomes" id="UP000428260"/>
    </source>
</evidence>
<comment type="catalytic activity">
    <reaction evidence="1">
        <text>ATP + protein L-histidine = ADP + protein N-phospho-L-histidine.</text>
        <dbReference type="EC" id="2.7.13.3"/>
    </reaction>
</comment>
<dbReference type="PROSITE" id="PS50109">
    <property type="entry name" value="HIS_KIN"/>
    <property type="match status" value="1"/>
</dbReference>
<evidence type="ECO:0000313" key="10">
    <source>
        <dbReference type="EMBL" id="QGY47429.1"/>
    </source>
</evidence>
<dbReference type="SMART" id="SM00387">
    <property type="entry name" value="HATPase_c"/>
    <property type="match status" value="1"/>
</dbReference>
<gene>
    <name evidence="10" type="ORF">GM418_28305</name>
</gene>
<dbReference type="InterPro" id="IPR036097">
    <property type="entry name" value="HisK_dim/P_sf"/>
</dbReference>
<dbReference type="PANTHER" id="PTHR43047:SF72">
    <property type="entry name" value="OSMOSENSING HISTIDINE PROTEIN KINASE SLN1"/>
    <property type="match status" value="1"/>
</dbReference>
<dbReference type="Pfam" id="PF02518">
    <property type="entry name" value="HATPase_c"/>
    <property type="match status" value="1"/>
</dbReference>
<proteinExistence type="predicted"/>
<keyword evidence="7" id="KW-0175">Coiled coil</keyword>
<sequence length="393" mass="44391">MGKQVILCIDDEEIILDALEEQLNNFFGTEYDIETSDSGEDALEFFRELQEENIHVPVVISDYIMPGMKGDELLKEIHKLSPSSLKILLTGQASIEGIGNAINNAQLYRFIAKPWDKDDLVLTVREAIKSFFQELQIRKQNEELKKLNSSLEEKVKLRTQELSIANASKDKFFSIIAHDLKTPFNALLGLTDALVQNWEIFDDENKIEFIRELNSTSKNTYALIQNLLEWSRAQTGRIVVNQTEFSPHKVIFENISLLAKHSDSKQIEVINNVPAEIVCHGDRNMISTVFRNLVSNAIKFTNQKGRIEINASENGKFWQFSISDSGIGIDAETLSKLFDIKEKTQRFGTANEEGTGLGLFLCKEFITKNGGEIFVESAPGTGSNFFITLPRTN</sequence>
<dbReference type="Pfam" id="PF00072">
    <property type="entry name" value="Response_reg"/>
    <property type="match status" value="1"/>
</dbReference>
<keyword evidence="3 6" id="KW-0597">Phosphoprotein</keyword>
<dbReference type="GO" id="GO:0000155">
    <property type="term" value="F:phosphorelay sensor kinase activity"/>
    <property type="evidence" value="ECO:0007669"/>
    <property type="project" value="InterPro"/>
</dbReference>
<dbReference type="PANTHER" id="PTHR43047">
    <property type="entry name" value="TWO-COMPONENT HISTIDINE PROTEIN KINASE"/>
    <property type="match status" value="1"/>
</dbReference>
<dbReference type="InterPro" id="IPR003594">
    <property type="entry name" value="HATPase_dom"/>
</dbReference>
<evidence type="ECO:0000256" key="1">
    <source>
        <dbReference type="ARBA" id="ARBA00000085"/>
    </source>
</evidence>
<dbReference type="FunFam" id="3.30.565.10:FF:000006">
    <property type="entry name" value="Sensor histidine kinase WalK"/>
    <property type="match status" value="1"/>
</dbReference>
<evidence type="ECO:0000256" key="3">
    <source>
        <dbReference type="ARBA" id="ARBA00022553"/>
    </source>
</evidence>
<feature type="domain" description="Response regulatory" evidence="9">
    <location>
        <begin position="5"/>
        <end position="128"/>
    </location>
</feature>
<dbReference type="SMART" id="SM00448">
    <property type="entry name" value="REC"/>
    <property type="match status" value="1"/>
</dbReference>
<dbReference type="SMART" id="SM00388">
    <property type="entry name" value="HisKA"/>
    <property type="match status" value="1"/>
</dbReference>
<evidence type="ECO:0000256" key="4">
    <source>
        <dbReference type="ARBA" id="ARBA00022679"/>
    </source>
</evidence>
<dbReference type="Gene3D" id="3.40.50.2300">
    <property type="match status" value="1"/>
</dbReference>
<dbReference type="GO" id="GO:0009927">
    <property type="term" value="F:histidine phosphotransfer kinase activity"/>
    <property type="evidence" value="ECO:0007669"/>
    <property type="project" value="TreeGrafter"/>
</dbReference>
<dbReference type="InterPro" id="IPR036890">
    <property type="entry name" value="HATPase_C_sf"/>
</dbReference>
<dbReference type="SUPFAM" id="SSF47384">
    <property type="entry name" value="Homodimeric domain of signal transducing histidine kinase"/>
    <property type="match status" value="1"/>
</dbReference>
<keyword evidence="11" id="KW-1185">Reference proteome</keyword>
<dbReference type="Gene3D" id="3.30.565.10">
    <property type="entry name" value="Histidine kinase-like ATPase, C-terminal domain"/>
    <property type="match status" value="1"/>
</dbReference>
<dbReference type="InterPro" id="IPR003661">
    <property type="entry name" value="HisK_dim/P_dom"/>
</dbReference>
<protein>
    <recommendedName>
        <fullName evidence="2">histidine kinase</fullName>
        <ecNumber evidence="2">2.7.13.3</ecNumber>
    </recommendedName>
</protein>
<dbReference type="Proteomes" id="UP000428260">
    <property type="component" value="Chromosome"/>
</dbReference>
<dbReference type="CDD" id="cd00082">
    <property type="entry name" value="HisKA"/>
    <property type="match status" value="1"/>
</dbReference>
<feature type="domain" description="Histidine kinase" evidence="8">
    <location>
        <begin position="175"/>
        <end position="393"/>
    </location>
</feature>
<dbReference type="SUPFAM" id="SSF55874">
    <property type="entry name" value="ATPase domain of HSP90 chaperone/DNA topoisomerase II/histidine kinase"/>
    <property type="match status" value="1"/>
</dbReference>
<dbReference type="KEGG" id="mcos:GM418_28305"/>
<dbReference type="RefSeq" id="WP_158871292.1">
    <property type="nucleotide sequence ID" value="NZ_CP046401.1"/>
</dbReference>
<dbReference type="GO" id="GO:0005886">
    <property type="term" value="C:plasma membrane"/>
    <property type="evidence" value="ECO:0007669"/>
    <property type="project" value="TreeGrafter"/>
</dbReference>
<keyword evidence="4" id="KW-0808">Transferase</keyword>
<dbReference type="PRINTS" id="PR00344">
    <property type="entry name" value="BCTRLSENSOR"/>
</dbReference>